<organism evidence="1 2">
    <name type="scientific">Panagrellus redivivus</name>
    <name type="common">Microworm</name>
    <dbReference type="NCBI Taxonomy" id="6233"/>
    <lineage>
        <taxon>Eukaryota</taxon>
        <taxon>Metazoa</taxon>
        <taxon>Ecdysozoa</taxon>
        <taxon>Nematoda</taxon>
        <taxon>Chromadorea</taxon>
        <taxon>Rhabditida</taxon>
        <taxon>Tylenchina</taxon>
        <taxon>Panagrolaimomorpha</taxon>
        <taxon>Panagrolaimoidea</taxon>
        <taxon>Panagrolaimidae</taxon>
        <taxon>Panagrellus</taxon>
    </lineage>
</organism>
<proteinExistence type="predicted"/>
<evidence type="ECO:0000313" key="1">
    <source>
        <dbReference type="Proteomes" id="UP000492821"/>
    </source>
</evidence>
<dbReference type="Proteomes" id="UP000492821">
    <property type="component" value="Unassembled WGS sequence"/>
</dbReference>
<protein>
    <submittedName>
        <fullName evidence="2">Transposase</fullName>
    </submittedName>
</protein>
<dbReference type="WBParaSite" id="Pan_g13981.t1">
    <property type="protein sequence ID" value="Pan_g13981.t1"/>
    <property type="gene ID" value="Pan_g13981"/>
</dbReference>
<accession>A0A7E4UXE1</accession>
<evidence type="ECO:0000313" key="2">
    <source>
        <dbReference type="WBParaSite" id="Pan_g13981.t1"/>
    </source>
</evidence>
<name>A0A7E4UXE1_PANRE</name>
<sequence>MVELFRRSSRMTKDYGVEFIGKRETMAIAECVGKKQRCVLSKCTGHAKQLADAICTIEAALIQRYSYTTGTT</sequence>
<dbReference type="AlphaFoldDB" id="A0A7E4UXE1"/>
<reference evidence="1" key="1">
    <citation type="journal article" date="2013" name="Genetics">
        <title>The draft genome and transcriptome of Panagrellus redivivus are shaped by the harsh demands of a free-living lifestyle.</title>
        <authorList>
            <person name="Srinivasan J."/>
            <person name="Dillman A.R."/>
            <person name="Macchietto M.G."/>
            <person name="Heikkinen L."/>
            <person name="Lakso M."/>
            <person name="Fracchia K.M."/>
            <person name="Antoshechkin I."/>
            <person name="Mortazavi A."/>
            <person name="Wong G."/>
            <person name="Sternberg P.W."/>
        </authorList>
    </citation>
    <scope>NUCLEOTIDE SEQUENCE [LARGE SCALE GENOMIC DNA]</scope>
    <source>
        <strain evidence="1">MT8872</strain>
    </source>
</reference>
<keyword evidence="1" id="KW-1185">Reference proteome</keyword>
<reference evidence="2" key="2">
    <citation type="submission" date="2020-10" db="UniProtKB">
        <authorList>
            <consortium name="WormBaseParasite"/>
        </authorList>
    </citation>
    <scope>IDENTIFICATION</scope>
</reference>